<reference evidence="2 3" key="1">
    <citation type="submission" date="2021-03" db="EMBL/GenBank/DDBJ databases">
        <title>Sequencing the genomes of 1000 actinobacteria strains.</title>
        <authorList>
            <person name="Klenk H.-P."/>
        </authorList>
    </citation>
    <scope>NUCLEOTIDE SEQUENCE [LARGE SCALE GENOMIC DNA]</scope>
    <source>
        <strain evidence="2 3">DSM 16005</strain>
    </source>
</reference>
<dbReference type="RefSeq" id="WP_209678729.1">
    <property type="nucleotide sequence ID" value="NZ_JAGIOI010000001.1"/>
</dbReference>
<gene>
    <name evidence="2" type="ORF">JOF48_001338</name>
</gene>
<keyword evidence="1" id="KW-1133">Transmembrane helix</keyword>
<evidence type="ECO:0000313" key="3">
    <source>
        <dbReference type="Proteomes" id="UP000711614"/>
    </source>
</evidence>
<keyword evidence="1" id="KW-0812">Transmembrane</keyword>
<proteinExistence type="predicted"/>
<organism evidence="2 3">
    <name type="scientific">Arthrobacter stackebrandtii</name>
    <dbReference type="NCBI Taxonomy" id="272161"/>
    <lineage>
        <taxon>Bacteria</taxon>
        <taxon>Bacillati</taxon>
        <taxon>Actinomycetota</taxon>
        <taxon>Actinomycetes</taxon>
        <taxon>Micrococcales</taxon>
        <taxon>Micrococcaceae</taxon>
        <taxon>Arthrobacter</taxon>
    </lineage>
</organism>
<feature type="transmembrane region" description="Helical" evidence="1">
    <location>
        <begin position="63"/>
        <end position="88"/>
    </location>
</feature>
<protein>
    <submittedName>
        <fullName evidence="2">Fatty acid desaturase</fullName>
    </submittedName>
</protein>
<feature type="transmembrane region" description="Helical" evidence="1">
    <location>
        <begin position="20"/>
        <end position="43"/>
    </location>
</feature>
<comment type="caution">
    <text evidence="2">The sequence shown here is derived from an EMBL/GenBank/DDBJ whole genome shotgun (WGS) entry which is preliminary data.</text>
</comment>
<keyword evidence="1" id="KW-0472">Membrane</keyword>
<dbReference type="Proteomes" id="UP000711614">
    <property type="component" value="Unassembled WGS sequence"/>
</dbReference>
<evidence type="ECO:0000313" key="2">
    <source>
        <dbReference type="EMBL" id="MBP2412539.1"/>
    </source>
</evidence>
<name>A0ABS4YUR1_9MICC</name>
<evidence type="ECO:0000256" key="1">
    <source>
        <dbReference type="SAM" id="Phobius"/>
    </source>
</evidence>
<accession>A0ABS4YUR1</accession>
<sequence length="94" mass="9773">MQDLQETALKPLNKMSVVSAAMTAVAIACLVFFGISAVFVFAVGPGHIALQQIKSRGERGRALALGALAVSYAFAAYALVTAIVYVFAVMPIPG</sequence>
<dbReference type="EMBL" id="JAGIOI010000001">
    <property type="protein sequence ID" value="MBP2412539.1"/>
    <property type="molecule type" value="Genomic_DNA"/>
</dbReference>
<keyword evidence="3" id="KW-1185">Reference proteome</keyword>